<keyword evidence="2" id="KW-0812">Transmembrane</keyword>
<evidence type="ECO:0000313" key="3">
    <source>
        <dbReference type="EMBL" id="MFC1431427.1"/>
    </source>
</evidence>
<proteinExistence type="predicted"/>
<accession>A0ABV6WZE8</accession>
<reference evidence="3 4" key="1">
    <citation type="submission" date="2024-09" db="EMBL/GenBank/DDBJ databases">
        <authorList>
            <person name="Lee S.D."/>
        </authorList>
    </citation>
    <scope>NUCLEOTIDE SEQUENCE [LARGE SCALE GENOMIC DNA]</scope>
    <source>
        <strain evidence="3 4">N1-3</strain>
    </source>
</reference>
<evidence type="ECO:0000256" key="1">
    <source>
        <dbReference type="SAM" id="MobiDB-lite"/>
    </source>
</evidence>
<evidence type="ECO:0000313" key="4">
    <source>
        <dbReference type="Proteomes" id="UP001592530"/>
    </source>
</evidence>
<dbReference type="EMBL" id="JBHEZY010000004">
    <property type="protein sequence ID" value="MFC1431427.1"/>
    <property type="molecule type" value="Genomic_DNA"/>
</dbReference>
<keyword evidence="2" id="KW-1133">Transmembrane helix</keyword>
<feature type="region of interest" description="Disordered" evidence="1">
    <location>
        <begin position="52"/>
        <end position="88"/>
    </location>
</feature>
<protein>
    <submittedName>
        <fullName evidence="3">Uncharacterized protein</fullName>
    </submittedName>
</protein>
<comment type="caution">
    <text evidence="3">The sequence shown here is derived from an EMBL/GenBank/DDBJ whole genome shotgun (WGS) entry which is preliminary data.</text>
</comment>
<keyword evidence="2" id="KW-0472">Membrane</keyword>
<organism evidence="3 4">
    <name type="scientific">Streptacidiphilus alkalitolerans</name>
    <dbReference type="NCBI Taxonomy" id="3342712"/>
    <lineage>
        <taxon>Bacteria</taxon>
        <taxon>Bacillati</taxon>
        <taxon>Actinomycetota</taxon>
        <taxon>Actinomycetes</taxon>
        <taxon>Kitasatosporales</taxon>
        <taxon>Streptomycetaceae</taxon>
        <taxon>Streptacidiphilus</taxon>
    </lineage>
</organism>
<dbReference type="Proteomes" id="UP001592530">
    <property type="component" value="Unassembled WGS sequence"/>
</dbReference>
<evidence type="ECO:0000256" key="2">
    <source>
        <dbReference type="SAM" id="Phobius"/>
    </source>
</evidence>
<name>A0ABV6WZE8_9ACTN</name>
<feature type="transmembrane region" description="Helical" evidence="2">
    <location>
        <begin position="26"/>
        <end position="46"/>
    </location>
</feature>
<dbReference type="RefSeq" id="WP_380551981.1">
    <property type="nucleotide sequence ID" value="NZ_JBHEZY010000004.1"/>
</dbReference>
<gene>
    <name evidence="3" type="ORF">ACEZDB_12320</name>
</gene>
<sequence length="88" mass="8789">MQRHASAPPANFVDSSGRRQRRVRRLGRLLLVPAAAYVALLVSTLLGGPTVRSPLLPASPAAGSQVPGGPAADGAQPSASGSHGSGRG</sequence>